<evidence type="ECO:0000256" key="3">
    <source>
        <dbReference type="ARBA" id="ARBA00023002"/>
    </source>
</evidence>
<dbReference type="EMBL" id="JAVRRG010000015">
    <property type="protein sequence ID" value="KAK5098155.1"/>
    <property type="molecule type" value="Genomic_DNA"/>
</dbReference>
<proteinExistence type="inferred from homology"/>
<dbReference type="PANTHER" id="PTHR44229">
    <property type="entry name" value="15-HYDROXYPROSTAGLANDIN DEHYDROGENASE [NAD(+)]"/>
    <property type="match status" value="1"/>
</dbReference>
<dbReference type="InterPro" id="IPR036291">
    <property type="entry name" value="NAD(P)-bd_dom_sf"/>
</dbReference>
<dbReference type="InterPro" id="IPR002347">
    <property type="entry name" value="SDR_fam"/>
</dbReference>
<evidence type="ECO:0000313" key="4">
    <source>
        <dbReference type="EMBL" id="KAK5098155.1"/>
    </source>
</evidence>
<accession>A0ABR0KJF7</accession>
<protein>
    <recommendedName>
        <fullName evidence="6">NAD(P)-binding protein</fullName>
    </recommendedName>
</protein>
<reference evidence="4 5" key="1">
    <citation type="submission" date="2023-08" db="EMBL/GenBank/DDBJ databases">
        <title>Black Yeasts Isolated from many extreme environments.</title>
        <authorList>
            <person name="Coleine C."/>
            <person name="Stajich J.E."/>
            <person name="Selbmann L."/>
        </authorList>
    </citation>
    <scope>NUCLEOTIDE SEQUENCE [LARGE SCALE GENOMIC DNA]</scope>
    <source>
        <strain evidence="4 5">CCFEE 5885</strain>
    </source>
</reference>
<dbReference type="Proteomes" id="UP001345013">
    <property type="component" value="Unassembled WGS sequence"/>
</dbReference>
<name>A0ABR0KJF7_9EURO</name>
<keyword evidence="3" id="KW-0560">Oxidoreductase</keyword>
<dbReference type="PRINTS" id="PR00081">
    <property type="entry name" value="GDHRDH"/>
</dbReference>
<keyword evidence="5" id="KW-1185">Reference proteome</keyword>
<organism evidence="4 5">
    <name type="scientific">Lithohypha guttulata</name>
    <dbReference type="NCBI Taxonomy" id="1690604"/>
    <lineage>
        <taxon>Eukaryota</taxon>
        <taxon>Fungi</taxon>
        <taxon>Dikarya</taxon>
        <taxon>Ascomycota</taxon>
        <taxon>Pezizomycotina</taxon>
        <taxon>Eurotiomycetes</taxon>
        <taxon>Chaetothyriomycetidae</taxon>
        <taxon>Chaetothyriales</taxon>
        <taxon>Trichomeriaceae</taxon>
        <taxon>Lithohypha</taxon>
    </lineage>
</organism>
<evidence type="ECO:0000256" key="2">
    <source>
        <dbReference type="ARBA" id="ARBA00022857"/>
    </source>
</evidence>
<dbReference type="Gene3D" id="3.40.50.720">
    <property type="entry name" value="NAD(P)-binding Rossmann-like Domain"/>
    <property type="match status" value="1"/>
</dbReference>
<evidence type="ECO:0000313" key="5">
    <source>
        <dbReference type="Proteomes" id="UP001345013"/>
    </source>
</evidence>
<evidence type="ECO:0000256" key="1">
    <source>
        <dbReference type="ARBA" id="ARBA00006484"/>
    </source>
</evidence>
<dbReference type="Pfam" id="PF00106">
    <property type="entry name" value="adh_short"/>
    <property type="match status" value="1"/>
</dbReference>
<dbReference type="InterPro" id="IPR020904">
    <property type="entry name" value="Sc_DH/Rdtase_CS"/>
</dbReference>
<evidence type="ECO:0008006" key="6">
    <source>
        <dbReference type="Google" id="ProtNLM"/>
    </source>
</evidence>
<comment type="similarity">
    <text evidence="1">Belongs to the short-chain dehydrogenases/reductases (SDR) family.</text>
</comment>
<sequence>MPEYAYLTGGASGLGAATARMLAKKGMKVFIADRDQENGRKIAQEIGGEFAHVDLADWNSQVKAFTQAVSAFGRLDYVYGIGGIGERRWLPNNSTSNSGLEFEKPDLTVIDVDLTGVLYTSALAVQQARRQDVGQHGFRCKIGVIASVCGFYCCPTLPVYTAAKHGVLGFVRSYGKYLPSEKITLNAICPNVIRTNISTPAFYEKMEAEGLLTPIEGVVEAFESLLGDNTDSGECLEIGPNYAKGQGIVKPKFVEFVDKESERSFEVLEPRGRSMQLPG</sequence>
<comment type="caution">
    <text evidence="4">The sequence shown here is derived from an EMBL/GenBank/DDBJ whole genome shotgun (WGS) entry which is preliminary data.</text>
</comment>
<dbReference type="PANTHER" id="PTHR44229:SF4">
    <property type="entry name" value="15-HYDROXYPROSTAGLANDIN DEHYDROGENASE [NAD(+)]"/>
    <property type="match status" value="1"/>
</dbReference>
<dbReference type="SUPFAM" id="SSF51735">
    <property type="entry name" value="NAD(P)-binding Rossmann-fold domains"/>
    <property type="match status" value="1"/>
</dbReference>
<dbReference type="PROSITE" id="PS00061">
    <property type="entry name" value="ADH_SHORT"/>
    <property type="match status" value="1"/>
</dbReference>
<keyword evidence="2" id="KW-0521">NADP</keyword>
<gene>
    <name evidence="4" type="ORF">LTR24_001977</name>
</gene>